<keyword evidence="7" id="KW-1185">Reference proteome</keyword>
<keyword evidence="4 6" id="KW-0067">ATP-binding</keyword>
<dbReference type="CDD" id="cd03260">
    <property type="entry name" value="ABC_PstB_phosphate_transporter"/>
    <property type="match status" value="1"/>
</dbReference>
<dbReference type="InterPro" id="IPR003593">
    <property type="entry name" value="AAA+_ATPase"/>
</dbReference>
<name>A0A411PJC5_9GAMM</name>
<dbReference type="Proteomes" id="UP000291106">
    <property type="component" value="Chromosome"/>
</dbReference>
<dbReference type="PANTHER" id="PTHR43423:SF1">
    <property type="entry name" value="ABC TRANSPORTER I FAMILY MEMBER 17"/>
    <property type="match status" value="1"/>
</dbReference>
<reference evidence="6 7" key="1">
    <citation type="submission" date="2019-02" db="EMBL/GenBank/DDBJ databases">
        <title>Shewanella sp. D4-2 isolated from Dokdo Island.</title>
        <authorList>
            <person name="Baek K."/>
        </authorList>
    </citation>
    <scope>NUCLEOTIDE SEQUENCE [LARGE SCALE GENOMIC DNA]</scope>
    <source>
        <strain evidence="6 7">D4-2</strain>
    </source>
</reference>
<dbReference type="GO" id="GO:0016887">
    <property type="term" value="F:ATP hydrolysis activity"/>
    <property type="evidence" value="ECO:0007669"/>
    <property type="project" value="InterPro"/>
</dbReference>
<protein>
    <submittedName>
        <fullName evidence="6">ATP-binding cassette domain-containing protein</fullName>
    </submittedName>
</protein>
<dbReference type="AlphaFoldDB" id="A0A411PJC5"/>
<dbReference type="RefSeq" id="WP_130601047.1">
    <property type="nucleotide sequence ID" value="NZ_CP036200.1"/>
</dbReference>
<feature type="domain" description="ABC transporter" evidence="5">
    <location>
        <begin position="39"/>
        <end position="264"/>
    </location>
</feature>
<dbReference type="PROSITE" id="PS50893">
    <property type="entry name" value="ABC_TRANSPORTER_2"/>
    <property type="match status" value="1"/>
</dbReference>
<dbReference type="PANTHER" id="PTHR43423">
    <property type="entry name" value="ABC TRANSPORTER I FAMILY MEMBER 17"/>
    <property type="match status" value="1"/>
</dbReference>
<dbReference type="PROSITE" id="PS00211">
    <property type="entry name" value="ABC_TRANSPORTER_1"/>
    <property type="match status" value="1"/>
</dbReference>
<dbReference type="EMBL" id="CP036200">
    <property type="protein sequence ID" value="QBF83686.1"/>
    <property type="molecule type" value="Genomic_DNA"/>
</dbReference>
<dbReference type="GO" id="GO:0005524">
    <property type="term" value="F:ATP binding"/>
    <property type="evidence" value="ECO:0007669"/>
    <property type="project" value="UniProtKB-KW"/>
</dbReference>
<dbReference type="InterPro" id="IPR027417">
    <property type="entry name" value="P-loop_NTPase"/>
</dbReference>
<dbReference type="GO" id="GO:0035435">
    <property type="term" value="P:phosphate ion transmembrane transport"/>
    <property type="evidence" value="ECO:0007669"/>
    <property type="project" value="InterPro"/>
</dbReference>
<keyword evidence="1" id="KW-0813">Transport</keyword>
<dbReference type="Pfam" id="PF00005">
    <property type="entry name" value="ABC_tran"/>
    <property type="match status" value="1"/>
</dbReference>
<gene>
    <name evidence="6" type="ORF">EXU30_14040</name>
</gene>
<dbReference type="KEGG" id="smai:EXU30_14040"/>
<keyword evidence="3" id="KW-0547">Nucleotide-binding</keyword>
<organism evidence="6 7">
    <name type="scientific">Shewanella maritima</name>
    <dbReference type="NCBI Taxonomy" id="2520507"/>
    <lineage>
        <taxon>Bacteria</taxon>
        <taxon>Pseudomonadati</taxon>
        <taxon>Pseudomonadota</taxon>
        <taxon>Gammaproteobacteria</taxon>
        <taxon>Alteromonadales</taxon>
        <taxon>Shewanellaceae</taxon>
        <taxon>Shewanella</taxon>
    </lineage>
</organism>
<dbReference type="SMART" id="SM00382">
    <property type="entry name" value="AAA"/>
    <property type="match status" value="1"/>
</dbReference>
<sequence length="264" mass="28935">MQTVINKLIPSKLSSANSVKPKKSIISLAVPRSASDTLANVSNLSIYFDEVAAVNNVNLALKTNQIHVLCGASGSGKTTLLRAFNRLNDEFDNCHTQGEIALDIRGELVSINDLTAKQLPKLRRRVGMVFQHPMLLPGTIADNLLLPLNVSCNIKGSEAQQRLEKSLKQAALWDEVKARLNAPAASLSGGQQQRLCLARTLALEPEILLLDEPTASLDPATTEEIEQLILQLKRDYSIIMVSHSKQQTQRLADSISYLEHGRLV</sequence>
<dbReference type="OrthoDB" id="5872585at2"/>
<dbReference type="InterPro" id="IPR003439">
    <property type="entry name" value="ABC_transporter-like_ATP-bd"/>
</dbReference>
<evidence type="ECO:0000256" key="4">
    <source>
        <dbReference type="ARBA" id="ARBA00022840"/>
    </source>
</evidence>
<dbReference type="InterPro" id="IPR017871">
    <property type="entry name" value="ABC_transporter-like_CS"/>
</dbReference>
<proteinExistence type="predicted"/>
<evidence type="ECO:0000259" key="5">
    <source>
        <dbReference type="PROSITE" id="PS50893"/>
    </source>
</evidence>
<keyword evidence="2" id="KW-0592">Phosphate transport</keyword>
<dbReference type="InterPro" id="IPR005670">
    <property type="entry name" value="PstB-like"/>
</dbReference>
<dbReference type="GO" id="GO:0005315">
    <property type="term" value="F:phosphate transmembrane transporter activity"/>
    <property type="evidence" value="ECO:0007669"/>
    <property type="project" value="InterPro"/>
</dbReference>
<evidence type="ECO:0000313" key="7">
    <source>
        <dbReference type="Proteomes" id="UP000291106"/>
    </source>
</evidence>
<dbReference type="Gene3D" id="3.40.50.300">
    <property type="entry name" value="P-loop containing nucleotide triphosphate hydrolases"/>
    <property type="match status" value="1"/>
</dbReference>
<evidence type="ECO:0000256" key="3">
    <source>
        <dbReference type="ARBA" id="ARBA00022741"/>
    </source>
</evidence>
<accession>A0A411PJC5</accession>
<dbReference type="GO" id="GO:0016020">
    <property type="term" value="C:membrane"/>
    <property type="evidence" value="ECO:0007669"/>
    <property type="project" value="InterPro"/>
</dbReference>
<evidence type="ECO:0000256" key="1">
    <source>
        <dbReference type="ARBA" id="ARBA00022448"/>
    </source>
</evidence>
<dbReference type="SUPFAM" id="SSF52540">
    <property type="entry name" value="P-loop containing nucleoside triphosphate hydrolases"/>
    <property type="match status" value="1"/>
</dbReference>
<evidence type="ECO:0000313" key="6">
    <source>
        <dbReference type="EMBL" id="QBF83686.1"/>
    </source>
</evidence>
<evidence type="ECO:0000256" key="2">
    <source>
        <dbReference type="ARBA" id="ARBA00022592"/>
    </source>
</evidence>